<dbReference type="Proteomes" id="UP000654913">
    <property type="component" value="Chromosome 3"/>
</dbReference>
<dbReference type="PANTHER" id="PTHR47171:SF5">
    <property type="entry name" value="ZN(II)2CYS6 TRANSCRIPTION FACTOR (EUROFUNG)"/>
    <property type="match status" value="1"/>
</dbReference>
<dbReference type="AlphaFoldDB" id="A0A7R8ALR7"/>
<dbReference type="InterPro" id="IPR007219">
    <property type="entry name" value="XnlR_reg_dom"/>
</dbReference>
<keyword evidence="1" id="KW-0862">Zinc</keyword>
<accession>A0A7R8ALR7</accession>
<evidence type="ECO:0000313" key="8">
    <source>
        <dbReference type="EMBL" id="BCS21818.1"/>
    </source>
</evidence>
<name>A0A7R8ALR7_9EURO</name>
<evidence type="ECO:0000256" key="3">
    <source>
        <dbReference type="ARBA" id="ARBA00023125"/>
    </source>
</evidence>
<evidence type="ECO:0000259" key="7">
    <source>
        <dbReference type="SMART" id="SM00906"/>
    </source>
</evidence>
<reference evidence="8" key="1">
    <citation type="submission" date="2021-01" db="EMBL/GenBank/DDBJ databases">
        <authorList>
            <consortium name="Aspergillus puulaauensis MK2 genome sequencing consortium"/>
            <person name="Kazuki M."/>
            <person name="Futagami T."/>
        </authorList>
    </citation>
    <scope>NUCLEOTIDE SEQUENCE</scope>
    <source>
        <strain evidence="8">MK2</strain>
    </source>
</reference>
<feature type="domain" description="Xylanolytic transcriptional activator regulatory" evidence="7">
    <location>
        <begin position="175"/>
        <end position="246"/>
    </location>
</feature>
<sequence length="561" mass="62873">MPPPQALGLHSPASHDATTSSPQERFLGYLAEESFLSNSCSSEPVDVEVTERAATEGESNMVPANNTLALPPDSLISAFIDAYFVNLFPLVPVVDREDVAGDNQSLLLVQCMCLLGSHFRRPRLPSIPSADAFYTRVKDLLNINFEKDNLATLKALCLIACRSAEPPTKVSLDSPWHWLGVATRYAFNMGLHREMTYHGRQATGISRRIWWHLFNQDKLQSLCYGRPPAIRLHEVDVKTPTLNDFSQAHPDNEIFLQRVKLCIVLGKVSDAQYGRQQQSLLEDATNIGEYLKQWIEELPDDLKLYRRDRNDERAPYRRAVSELHIMYFTGIILFYRLVENRRLGLTPLKISVVAASCIVRLLMEIYYRNEVALLLPINNWYATVASVPLISAQAKLPEEVDLRRDELKMLRLVLRDMVTTSPSTVLILSNIDRIERCVLGSSAPVDLLPHRSLGGVNGQTGSSNLDNLPWAQFTPVDPLALFPFPSGLSSSMHLIHPTSVARESQNYPLGPGGVSVADEMTDEQGQEEQYFALNFDFSNVQLDEFPLAFTDADIPSFGGFL</sequence>
<dbReference type="Pfam" id="PF04082">
    <property type="entry name" value="Fungal_trans"/>
    <property type="match status" value="1"/>
</dbReference>
<dbReference type="EMBL" id="AP024445">
    <property type="protein sequence ID" value="BCS21818.1"/>
    <property type="molecule type" value="Genomic_DNA"/>
</dbReference>
<dbReference type="SMART" id="SM00906">
    <property type="entry name" value="Fungal_trans"/>
    <property type="match status" value="1"/>
</dbReference>
<reference evidence="8" key="2">
    <citation type="submission" date="2021-02" db="EMBL/GenBank/DDBJ databases">
        <title>Aspergillus puulaauensis MK2 genome sequence.</title>
        <authorList>
            <person name="Futagami T."/>
            <person name="Mori K."/>
            <person name="Kadooka C."/>
            <person name="Tanaka T."/>
        </authorList>
    </citation>
    <scope>NUCLEOTIDE SEQUENCE</scope>
    <source>
        <strain evidence="8">MK2</strain>
    </source>
</reference>
<evidence type="ECO:0000256" key="1">
    <source>
        <dbReference type="ARBA" id="ARBA00022833"/>
    </source>
</evidence>
<keyword evidence="5" id="KW-0539">Nucleus</keyword>
<dbReference type="GO" id="GO:0003677">
    <property type="term" value="F:DNA binding"/>
    <property type="evidence" value="ECO:0007669"/>
    <property type="project" value="UniProtKB-KW"/>
</dbReference>
<protein>
    <recommendedName>
        <fullName evidence="7">Xylanolytic transcriptional activator regulatory domain-containing protein</fullName>
    </recommendedName>
</protein>
<dbReference type="GeneID" id="64971823"/>
<evidence type="ECO:0000256" key="2">
    <source>
        <dbReference type="ARBA" id="ARBA00023015"/>
    </source>
</evidence>
<dbReference type="InterPro" id="IPR052073">
    <property type="entry name" value="Amide_Lactam_Regulators"/>
</dbReference>
<dbReference type="KEGG" id="apuu:APUU_30043A"/>
<keyword evidence="3" id="KW-0238">DNA-binding</keyword>
<organism evidence="8 9">
    <name type="scientific">Aspergillus puulaauensis</name>
    <dbReference type="NCBI Taxonomy" id="1220207"/>
    <lineage>
        <taxon>Eukaryota</taxon>
        <taxon>Fungi</taxon>
        <taxon>Dikarya</taxon>
        <taxon>Ascomycota</taxon>
        <taxon>Pezizomycotina</taxon>
        <taxon>Eurotiomycetes</taxon>
        <taxon>Eurotiomycetidae</taxon>
        <taxon>Eurotiales</taxon>
        <taxon>Aspergillaceae</taxon>
        <taxon>Aspergillus</taxon>
    </lineage>
</organism>
<dbReference type="PANTHER" id="PTHR47171">
    <property type="entry name" value="FARA-RELATED"/>
    <property type="match status" value="1"/>
</dbReference>
<evidence type="ECO:0000313" key="9">
    <source>
        <dbReference type="Proteomes" id="UP000654913"/>
    </source>
</evidence>
<keyword evidence="4" id="KW-0804">Transcription</keyword>
<evidence type="ECO:0000256" key="4">
    <source>
        <dbReference type="ARBA" id="ARBA00023163"/>
    </source>
</evidence>
<dbReference type="RefSeq" id="XP_041554012.1">
    <property type="nucleotide sequence ID" value="XM_041701092.1"/>
</dbReference>
<dbReference type="CDD" id="cd12148">
    <property type="entry name" value="fungal_TF_MHR"/>
    <property type="match status" value="1"/>
</dbReference>
<evidence type="ECO:0000256" key="5">
    <source>
        <dbReference type="ARBA" id="ARBA00023242"/>
    </source>
</evidence>
<keyword evidence="9" id="KW-1185">Reference proteome</keyword>
<gene>
    <name evidence="8" type="ORF">APUU_30043A</name>
</gene>
<dbReference type="OrthoDB" id="39175at2759"/>
<keyword evidence="2" id="KW-0805">Transcription regulation</keyword>
<feature type="region of interest" description="Disordered" evidence="6">
    <location>
        <begin position="1"/>
        <end position="21"/>
    </location>
</feature>
<dbReference type="GO" id="GO:0006351">
    <property type="term" value="P:DNA-templated transcription"/>
    <property type="evidence" value="ECO:0007669"/>
    <property type="project" value="InterPro"/>
</dbReference>
<proteinExistence type="predicted"/>
<dbReference type="GO" id="GO:0008270">
    <property type="term" value="F:zinc ion binding"/>
    <property type="evidence" value="ECO:0007669"/>
    <property type="project" value="InterPro"/>
</dbReference>
<evidence type="ECO:0000256" key="6">
    <source>
        <dbReference type="SAM" id="MobiDB-lite"/>
    </source>
</evidence>